<dbReference type="PROSITE" id="PS00878">
    <property type="entry name" value="ODR_DC_2_1"/>
    <property type="match status" value="1"/>
</dbReference>
<evidence type="ECO:0000256" key="3">
    <source>
        <dbReference type="ARBA" id="ARBA00022898"/>
    </source>
</evidence>
<dbReference type="AlphaFoldDB" id="A0A3B3Z9Q1"/>
<dbReference type="PRINTS" id="PR01179">
    <property type="entry name" value="ODADCRBXLASE"/>
</dbReference>
<dbReference type="STRING" id="409849.ENSPMGP00000001325"/>
<feature type="domain" description="Orn/DAP/Arg decarboxylase 2 N-terminal" evidence="10">
    <location>
        <begin position="60"/>
        <end position="149"/>
    </location>
</feature>
<dbReference type="InterPro" id="IPR002433">
    <property type="entry name" value="Orn_de-COase"/>
</dbReference>
<evidence type="ECO:0000256" key="4">
    <source>
        <dbReference type="ARBA" id="ARBA00023115"/>
    </source>
</evidence>
<dbReference type="InterPro" id="IPR029066">
    <property type="entry name" value="PLP-binding_barrel"/>
</dbReference>
<accession>A0A3B3Z9Q1</accession>
<evidence type="ECO:0000256" key="5">
    <source>
        <dbReference type="ARBA" id="ARBA00023239"/>
    </source>
</evidence>
<dbReference type="InterPro" id="IPR000183">
    <property type="entry name" value="Orn/DAP/Arg_de-COase"/>
</dbReference>
<organism evidence="11 12">
    <name type="scientific">Periophthalmus magnuspinnatus</name>
    <dbReference type="NCBI Taxonomy" id="409849"/>
    <lineage>
        <taxon>Eukaryota</taxon>
        <taxon>Metazoa</taxon>
        <taxon>Chordata</taxon>
        <taxon>Craniata</taxon>
        <taxon>Vertebrata</taxon>
        <taxon>Euteleostomi</taxon>
        <taxon>Actinopterygii</taxon>
        <taxon>Neopterygii</taxon>
        <taxon>Teleostei</taxon>
        <taxon>Neoteleostei</taxon>
        <taxon>Acanthomorphata</taxon>
        <taxon>Gobiaria</taxon>
        <taxon>Gobiiformes</taxon>
        <taxon>Gobioidei</taxon>
        <taxon>Gobiidae</taxon>
        <taxon>Oxudercinae</taxon>
        <taxon>Periophthalmus</taxon>
    </lineage>
</organism>
<evidence type="ECO:0000256" key="8">
    <source>
        <dbReference type="ARBA" id="ARBA00046672"/>
    </source>
</evidence>
<dbReference type="InterPro" id="IPR022653">
    <property type="entry name" value="De-COase2_pyr-phos_BS"/>
</dbReference>
<evidence type="ECO:0000256" key="6">
    <source>
        <dbReference type="ARBA" id="ARBA00034115"/>
    </source>
</evidence>
<comment type="subunit">
    <text evidence="8">Homodimer. Only the dimer is catalytically active, as the active sites are constructed of residues from both monomers.</text>
</comment>
<comment type="cofactor">
    <cofactor evidence="1">
        <name>pyridoxal 5'-phosphate</name>
        <dbReference type="ChEBI" id="CHEBI:597326"/>
    </cofactor>
</comment>
<evidence type="ECO:0000256" key="7">
    <source>
        <dbReference type="ARBA" id="ARBA00034138"/>
    </source>
</evidence>
<reference evidence="11" key="1">
    <citation type="submission" date="2025-08" db="UniProtKB">
        <authorList>
            <consortium name="Ensembl"/>
        </authorList>
    </citation>
    <scope>IDENTIFICATION</scope>
</reference>
<dbReference type="GO" id="GO:0005737">
    <property type="term" value="C:cytoplasm"/>
    <property type="evidence" value="ECO:0007669"/>
    <property type="project" value="TreeGrafter"/>
</dbReference>
<dbReference type="EC" id="4.1.1.17" evidence="7"/>
<proteinExistence type="inferred from homology"/>
<evidence type="ECO:0000256" key="1">
    <source>
        <dbReference type="ARBA" id="ARBA00001933"/>
    </source>
</evidence>
<dbReference type="PANTHER" id="PTHR11482:SF6">
    <property type="entry name" value="ORNITHINE DECARBOXYLASE 1-RELATED"/>
    <property type="match status" value="1"/>
</dbReference>
<comment type="pathway">
    <text evidence="6">Amine and polyamine biosynthesis; putrescine biosynthesis via L-ornithine pathway; putrescine from L-ornithine: step 1/1.</text>
</comment>
<dbReference type="GO" id="GO:0033387">
    <property type="term" value="P:putrescine biosynthetic process from arginine, via ornithine"/>
    <property type="evidence" value="ECO:0007669"/>
    <property type="project" value="TreeGrafter"/>
</dbReference>
<evidence type="ECO:0000313" key="12">
    <source>
        <dbReference type="Proteomes" id="UP000261520"/>
    </source>
</evidence>
<sequence>CKGLQTMDSSGIEVLDSRSKIETFIDEKIKERTSVVCIIKRMLWGVLVLLLSLSNVQYIYSRPFYAVKCNPTAEVLRTLVALGTGFDCASKREIEKVLSLGVTPDRIIYANTTKPQSHIRYGSAAGVDMMTFDCEEELLKISTSHPEANSRASLKCHWCQFPCWKFVPRQRTV</sequence>
<evidence type="ECO:0000313" key="11">
    <source>
        <dbReference type="Ensembl" id="ENSPMGP00000001325.1"/>
    </source>
</evidence>
<dbReference type="Gene3D" id="3.20.20.10">
    <property type="entry name" value="Alanine racemase"/>
    <property type="match status" value="1"/>
</dbReference>
<comment type="similarity">
    <text evidence="2">Belongs to the Orn/Lys/Arg decarboxylase class-II family.</text>
</comment>
<reference evidence="11" key="2">
    <citation type="submission" date="2025-09" db="UniProtKB">
        <authorList>
            <consortium name="Ensembl"/>
        </authorList>
    </citation>
    <scope>IDENTIFICATION</scope>
</reference>
<comment type="catalytic activity">
    <reaction evidence="9">
        <text>L-ornithine + H(+) = putrescine + CO2</text>
        <dbReference type="Rhea" id="RHEA:22964"/>
        <dbReference type="ChEBI" id="CHEBI:15378"/>
        <dbReference type="ChEBI" id="CHEBI:16526"/>
        <dbReference type="ChEBI" id="CHEBI:46911"/>
        <dbReference type="ChEBI" id="CHEBI:326268"/>
        <dbReference type="EC" id="4.1.1.17"/>
    </reaction>
</comment>
<evidence type="ECO:0000256" key="2">
    <source>
        <dbReference type="ARBA" id="ARBA00008872"/>
    </source>
</evidence>
<dbReference type="PANTHER" id="PTHR11482">
    <property type="entry name" value="ARGININE/DIAMINOPIMELATE/ORNITHINE DECARBOXYLASE"/>
    <property type="match status" value="1"/>
</dbReference>
<name>A0A3B3Z9Q1_9GOBI</name>
<evidence type="ECO:0000256" key="9">
    <source>
        <dbReference type="ARBA" id="ARBA00049127"/>
    </source>
</evidence>
<dbReference type="InterPro" id="IPR022644">
    <property type="entry name" value="De-COase2_N"/>
</dbReference>
<dbReference type="SUPFAM" id="SSF51419">
    <property type="entry name" value="PLP-binding barrel"/>
    <property type="match status" value="1"/>
</dbReference>
<protein>
    <recommendedName>
        <fullName evidence="7">ornithine decarboxylase</fullName>
        <ecNumber evidence="7">4.1.1.17</ecNumber>
    </recommendedName>
</protein>
<dbReference type="Proteomes" id="UP000261520">
    <property type="component" value="Unplaced"/>
</dbReference>
<dbReference type="Pfam" id="PF02784">
    <property type="entry name" value="Orn_Arg_deC_N"/>
    <property type="match status" value="1"/>
</dbReference>
<keyword evidence="3" id="KW-0663">Pyridoxal phosphate</keyword>
<evidence type="ECO:0000259" key="10">
    <source>
        <dbReference type="Pfam" id="PF02784"/>
    </source>
</evidence>
<keyword evidence="12" id="KW-1185">Reference proteome</keyword>
<dbReference type="PRINTS" id="PR01182">
    <property type="entry name" value="ORNDCRBXLASE"/>
</dbReference>
<keyword evidence="5" id="KW-0456">Lyase</keyword>
<keyword evidence="4" id="KW-0620">Polyamine biosynthesis</keyword>
<dbReference type="Ensembl" id="ENSPMGT00000001408.1">
    <property type="protein sequence ID" value="ENSPMGP00000001325.1"/>
    <property type="gene ID" value="ENSPMGG00000001209.1"/>
</dbReference>
<dbReference type="GO" id="GO:0004586">
    <property type="term" value="F:ornithine decarboxylase activity"/>
    <property type="evidence" value="ECO:0007669"/>
    <property type="project" value="UniProtKB-EC"/>
</dbReference>